<keyword evidence="2" id="KW-1185">Reference proteome</keyword>
<sequence length="203" mass="22992">MEPLQVDSRILSLAAEVTESPDQDVPVLLLKIKGILTSIPPGSKESQKIKQDLYYYDLVQYCLLVLKQDYTRVLGGWATAVHIAEILSLCCVGLEVKEEPEEFYNKLLPSAVDNLLFLGKRLQVRCIRAIKRMIDYFSPQKGSRRHGAYGALTLHTERAKASALYKRRPALLARKPELSSTIRPDRFLASPGGCHCERRFSFR</sequence>
<name>A0ACB8G1P4_9SAUR</name>
<protein>
    <submittedName>
        <fullName evidence="1">IQ calmodulin-binding motif-containing protein 1</fullName>
    </submittedName>
</protein>
<comment type="caution">
    <text evidence="1">The sequence shown here is derived from an EMBL/GenBank/DDBJ whole genome shotgun (WGS) entry which is preliminary data.</text>
</comment>
<organism evidence="1 2">
    <name type="scientific">Sphaerodactylus townsendi</name>
    <dbReference type="NCBI Taxonomy" id="933632"/>
    <lineage>
        <taxon>Eukaryota</taxon>
        <taxon>Metazoa</taxon>
        <taxon>Chordata</taxon>
        <taxon>Craniata</taxon>
        <taxon>Vertebrata</taxon>
        <taxon>Euteleostomi</taxon>
        <taxon>Lepidosauria</taxon>
        <taxon>Squamata</taxon>
        <taxon>Bifurcata</taxon>
        <taxon>Gekkota</taxon>
        <taxon>Sphaerodactylidae</taxon>
        <taxon>Sphaerodactylus</taxon>
    </lineage>
</organism>
<accession>A0ACB8G1P4</accession>
<evidence type="ECO:0000313" key="2">
    <source>
        <dbReference type="Proteomes" id="UP000827872"/>
    </source>
</evidence>
<proteinExistence type="predicted"/>
<evidence type="ECO:0000313" key="1">
    <source>
        <dbReference type="EMBL" id="KAH8013449.1"/>
    </source>
</evidence>
<reference evidence="1" key="1">
    <citation type="submission" date="2021-08" db="EMBL/GenBank/DDBJ databases">
        <title>The first chromosome-level gecko genome reveals the dynamic sex chromosomes of Neotropical dwarf geckos (Sphaerodactylidae: Sphaerodactylus).</title>
        <authorList>
            <person name="Pinto B.J."/>
            <person name="Keating S.E."/>
            <person name="Gamble T."/>
        </authorList>
    </citation>
    <scope>NUCLEOTIDE SEQUENCE</scope>
    <source>
        <strain evidence="1">TG3544</strain>
    </source>
</reference>
<dbReference type="EMBL" id="CM037615">
    <property type="protein sequence ID" value="KAH8013449.1"/>
    <property type="molecule type" value="Genomic_DNA"/>
</dbReference>
<gene>
    <name evidence="1" type="primary">IQCB1</name>
    <name evidence="1" type="ORF">K3G42_019164</name>
</gene>
<dbReference type="Proteomes" id="UP000827872">
    <property type="component" value="Linkage Group LG02"/>
</dbReference>